<dbReference type="CTD" id="20232945"/>
<evidence type="ECO:0000313" key="3">
    <source>
        <dbReference type="Proteomes" id="UP000030746"/>
    </source>
</evidence>
<keyword evidence="3" id="KW-1185">Reference proteome</keyword>
<dbReference type="EMBL" id="KB203083">
    <property type="protein sequence ID" value="ESO86435.1"/>
    <property type="molecule type" value="Genomic_DNA"/>
</dbReference>
<reference evidence="2 3" key="1">
    <citation type="journal article" date="2013" name="Nature">
        <title>Insights into bilaterian evolution from three spiralian genomes.</title>
        <authorList>
            <person name="Simakov O."/>
            <person name="Marletaz F."/>
            <person name="Cho S.J."/>
            <person name="Edsinger-Gonzales E."/>
            <person name="Havlak P."/>
            <person name="Hellsten U."/>
            <person name="Kuo D.H."/>
            <person name="Larsson T."/>
            <person name="Lv J."/>
            <person name="Arendt D."/>
            <person name="Savage R."/>
            <person name="Osoegawa K."/>
            <person name="de Jong P."/>
            <person name="Grimwood J."/>
            <person name="Chapman J.A."/>
            <person name="Shapiro H."/>
            <person name="Aerts A."/>
            <person name="Otillar R.P."/>
            <person name="Terry A.Y."/>
            <person name="Boore J.L."/>
            <person name="Grigoriev I.V."/>
            <person name="Lindberg D.R."/>
            <person name="Seaver E.C."/>
            <person name="Weisblat D.A."/>
            <person name="Putnam N.H."/>
            <person name="Rokhsar D.S."/>
        </authorList>
    </citation>
    <scope>NUCLEOTIDE SEQUENCE [LARGE SCALE GENOMIC DNA]</scope>
</reference>
<dbReference type="SUPFAM" id="SSF52821">
    <property type="entry name" value="Rhodanese/Cell cycle control phosphatase"/>
    <property type="match status" value="1"/>
</dbReference>
<dbReference type="InterPro" id="IPR036873">
    <property type="entry name" value="Rhodanese-like_dom_sf"/>
</dbReference>
<organism evidence="2 3">
    <name type="scientific">Lottia gigantea</name>
    <name type="common">Giant owl limpet</name>
    <dbReference type="NCBI Taxonomy" id="225164"/>
    <lineage>
        <taxon>Eukaryota</taxon>
        <taxon>Metazoa</taxon>
        <taxon>Spiralia</taxon>
        <taxon>Lophotrochozoa</taxon>
        <taxon>Mollusca</taxon>
        <taxon>Gastropoda</taxon>
        <taxon>Patellogastropoda</taxon>
        <taxon>Lottioidea</taxon>
        <taxon>Lottiidae</taxon>
        <taxon>Lottia</taxon>
    </lineage>
</organism>
<dbReference type="Gene3D" id="3.40.250.10">
    <property type="entry name" value="Rhodanese-like domain"/>
    <property type="match status" value="1"/>
</dbReference>
<dbReference type="Pfam" id="PF00581">
    <property type="entry name" value="Rhodanese"/>
    <property type="match status" value="1"/>
</dbReference>
<evidence type="ECO:0000259" key="1">
    <source>
        <dbReference type="PROSITE" id="PS50206"/>
    </source>
</evidence>
<evidence type="ECO:0000313" key="2">
    <source>
        <dbReference type="EMBL" id="ESO86435.1"/>
    </source>
</evidence>
<dbReference type="PANTHER" id="PTHR44086:SF14">
    <property type="entry name" value="RHODANESE DOMAIN-CONTAINING PROTEIN"/>
    <property type="match status" value="1"/>
</dbReference>
<dbReference type="Proteomes" id="UP000030746">
    <property type="component" value="Unassembled WGS sequence"/>
</dbReference>
<dbReference type="SMART" id="SM00450">
    <property type="entry name" value="RHOD"/>
    <property type="match status" value="1"/>
</dbReference>
<dbReference type="PANTHER" id="PTHR44086">
    <property type="entry name" value="THIOSULFATE SULFURTRANSFERASE RDL2, MITOCHONDRIAL-RELATED"/>
    <property type="match status" value="1"/>
</dbReference>
<gene>
    <name evidence="2" type="ORF">LOTGIDRAFT_129390</name>
</gene>
<dbReference type="PROSITE" id="PS50206">
    <property type="entry name" value="RHODANESE_3"/>
    <property type="match status" value="1"/>
</dbReference>
<dbReference type="AlphaFoldDB" id="V3ZV44"/>
<proteinExistence type="predicted"/>
<dbReference type="GeneID" id="20232945"/>
<name>V3ZV44_LOTGI</name>
<sequence>RVVEFTEFKQLLNKDNVHVIDVREPEELVEDGAIPNTINIPLGEVEAVFSKSPTEFEERYQFDISHPDSVNVIFSCRSGCRSEEALETVLKLGFKKARHFGGGFLEWEERMANES</sequence>
<dbReference type="KEGG" id="lgi:LOTGIDRAFT_129390"/>
<dbReference type="STRING" id="225164.V3ZV44"/>
<protein>
    <recommendedName>
        <fullName evidence="1">Rhodanese domain-containing protein</fullName>
    </recommendedName>
</protein>
<dbReference type="OMA" id="YEGSWTD"/>
<feature type="domain" description="Rhodanese" evidence="1">
    <location>
        <begin position="13"/>
        <end position="109"/>
    </location>
</feature>
<dbReference type="HOGENOM" id="CLU_089574_0_2_1"/>
<feature type="non-terminal residue" evidence="2">
    <location>
        <position position="1"/>
    </location>
</feature>
<dbReference type="RefSeq" id="XP_009062968.1">
    <property type="nucleotide sequence ID" value="XM_009064720.1"/>
</dbReference>
<accession>V3ZV44</accession>
<dbReference type="OrthoDB" id="6141689at2759"/>
<dbReference type="InterPro" id="IPR001763">
    <property type="entry name" value="Rhodanese-like_dom"/>
</dbReference>